<name>A0ABS1TEU5_9CLOT</name>
<reference evidence="1 2" key="1">
    <citation type="submission" date="2021-01" db="EMBL/GenBank/DDBJ databases">
        <title>Genome public.</title>
        <authorList>
            <person name="Liu C."/>
            <person name="Sun Q."/>
        </authorList>
    </citation>
    <scope>NUCLEOTIDE SEQUENCE [LARGE SCALE GENOMIC DNA]</scope>
    <source>
        <strain evidence="1 2">YIM B02515</strain>
    </source>
</reference>
<protein>
    <submittedName>
        <fullName evidence="1">Uncharacterized protein</fullName>
    </submittedName>
</protein>
<proteinExistence type="predicted"/>
<dbReference type="RefSeq" id="WP_202750557.1">
    <property type="nucleotide sequence ID" value="NZ_JAESWC010000018.1"/>
</dbReference>
<dbReference type="Proteomes" id="UP000632377">
    <property type="component" value="Unassembled WGS sequence"/>
</dbReference>
<keyword evidence="2" id="KW-1185">Reference proteome</keyword>
<organism evidence="1 2">
    <name type="scientific">Clostridium rhizosphaerae</name>
    <dbReference type="NCBI Taxonomy" id="2803861"/>
    <lineage>
        <taxon>Bacteria</taxon>
        <taxon>Bacillati</taxon>
        <taxon>Bacillota</taxon>
        <taxon>Clostridia</taxon>
        <taxon>Eubacteriales</taxon>
        <taxon>Clostridiaceae</taxon>
        <taxon>Clostridium</taxon>
    </lineage>
</organism>
<gene>
    <name evidence="1" type="ORF">JK636_19060</name>
</gene>
<accession>A0ABS1TEU5</accession>
<dbReference type="EMBL" id="JAESWC010000018">
    <property type="protein sequence ID" value="MBL4937810.1"/>
    <property type="molecule type" value="Genomic_DNA"/>
</dbReference>
<sequence length="138" mass="15430">MKKKNYADVESLDAEDFDDDGFSEGEINLGKAIASFSFAALKEEQSTNAPAAPSIDINKPAASRMPIALRFITSQRGATPAVDGELYTMKRCYQFRPSTIRKLNELKANHSDVNAYLNTIIDEAISHYYYYVFSNKSN</sequence>
<evidence type="ECO:0000313" key="1">
    <source>
        <dbReference type="EMBL" id="MBL4937810.1"/>
    </source>
</evidence>
<comment type="caution">
    <text evidence="1">The sequence shown here is derived from an EMBL/GenBank/DDBJ whole genome shotgun (WGS) entry which is preliminary data.</text>
</comment>
<evidence type="ECO:0000313" key="2">
    <source>
        <dbReference type="Proteomes" id="UP000632377"/>
    </source>
</evidence>